<proteinExistence type="predicted"/>
<organism evidence="1 2">
    <name type="scientific">Daldinia eschscholtzii</name>
    <dbReference type="NCBI Taxonomy" id="292717"/>
    <lineage>
        <taxon>Eukaryota</taxon>
        <taxon>Fungi</taxon>
        <taxon>Dikarya</taxon>
        <taxon>Ascomycota</taxon>
        <taxon>Pezizomycotina</taxon>
        <taxon>Sordariomycetes</taxon>
        <taxon>Xylariomycetidae</taxon>
        <taxon>Xylariales</taxon>
        <taxon>Hypoxylaceae</taxon>
        <taxon>Daldinia</taxon>
    </lineage>
</organism>
<dbReference type="Proteomes" id="UP001369815">
    <property type="component" value="Unassembled WGS sequence"/>
</dbReference>
<keyword evidence="2" id="KW-1185">Reference proteome</keyword>
<name>A0AAX6MTR8_9PEZI</name>
<dbReference type="EMBL" id="JBANMG010000003">
    <property type="protein sequence ID" value="KAK6956019.1"/>
    <property type="molecule type" value="Genomic_DNA"/>
</dbReference>
<sequence>MRTCLSNLTIGLDRLYSSDALPNFRGRDENTDNPRVKDGIEPYKLEELAAEQNWLVSSGRLQLLLGEALGNLANVAELSLRDGNAGRGQCRPGLCQQVVSYGTAEVRRRTGVDFLSAESRLHSQDQFADMVFSATLLAVARSRKLLDAINVDIERQDMGLSSSAFMFPRSLLGSLRPTLRNLQSLNLSVSFTYIPLGSFAQGSLGFLQWQPHYLFSLLGEAPNLARLRVISKGRSFLLDGVIQWLARAIELSSTKQAEKLEGSHMYSDLFADLGRQRFQALQDLELRNMTAPSSSLSKIVLHLAGLRKLCLCMIGVTILPGDDELDNNSGCPNAWTSIFREMSKYSNLENLEVSSLGHHTMNCTGNANRHQVVFSRSQIGTQSAPPGGLFNTWSYSGGVTSMKVFLLELAERTIVICTRCRQRNQGYRSPEEVLGG</sequence>
<evidence type="ECO:0000313" key="1">
    <source>
        <dbReference type="EMBL" id="KAK6956019.1"/>
    </source>
</evidence>
<gene>
    <name evidence="1" type="ORF">Daesc_003666</name>
</gene>
<evidence type="ECO:0000313" key="2">
    <source>
        <dbReference type="Proteomes" id="UP001369815"/>
    </source>
</evidence>
<comment type="caution">
    <text evidence="1">The sequence shown here is derived from an EMBL/GenBank/DDBJ whole genome shotgun (WGS) entry which is preliminary data.</text>
</comment>
<reference evidence="1 2" key="1">
    <citation type="journal article" date="2024" name="Front Chem Biol">
        <title>Unveiling the potential of Daldinia eschscholtzii MFLUCC 19-0629 through bioactivity and bioinformatics studies for enhanced sustainable agriculture production.</title>
        <authorList>
            <person name="Brooks S."/>
            <person name="Weaver J.A."/>
            <person name="Klomchit A."/>
            <person name="Alharthi S.A."/>
            <person name="Onlamun T."/>
            <person name="Nurani R."/>
            <person name="Vong T.K."/>
            <person name="Alberti F."/>
            <person name="Greco C."/>
        </authorList>
    </citation>
    <scope>NUCLEOTIDE SEQUENCE [LARGE SCALE GENOMIC DNA]</scope>
    <source>
        <strain evidence="1">MFLUCC 19-0629</strain>
    </source>
</reference>
<dbReference type="AlphaFoldDB" id="A0AAX6MTR8"/>
<accession>A0AAX6MTR8</accession>
<protein>
    <submittedName>
        <fullName evidence="1">Uncharacterized protein</fullName>
    </submittedName>
</protein>